<accession>A0AAW0HSL1</accession>
<dbReference type="AlphaFoldDB" id="A0AAW0HSL1"/>
<evidence type="ECO:0008006" key="3">
    <source>
        <dbReference type="Google" id="ProtNLM"/>
    </source>
</evidence>
<keyword evidence="2" id="KW-1185">Reference proteome</keyword>
<evidence type="ECO:0000313" key="2">
    <source>
        <dbReference type="Proteomes" id="UP001488838"/>
    </source>
</evidence>
<comment type="caution">
    <text evidence="1">The sequence shown here is derived from an EMBL/GenBank/DDBJ whole genome shotgun (WGS) entry which is preliminary data.</text>
</comment>
<dbReference type="Proteomes" id="UP001488838">
    <property type="component" value="Unassembled WGS sequence"/>
</dbReference>
<gene>
    <name evidence="1" type="ORF">U0070_015127</name>
</gene>
<protein>
    <recommendedName>
        <fullName evidence="3">Maturase K</fullName>
    </recommendedName>
</protein>
<organism evidence="1 2">
    <name type="scientific">Myodes glareolus</name>
    <name type="common">Bank vole</name>
    <name type="synonym">Clethrionomys glareolus</name>
    <dbReference type="NCBI Taxonomy" id="447135"/>
    <lineage>
        <taxon>Eukaryota</taxon>
        <taxon>Metazoa</taxon>
        <taxon>Chordata</taxon>
        <taxon>Craniata</taxon>
        <taxon>Vertebrata</taxon>
        <taxon>Euteleostomi</taxon>
        <taxon>Mammalia</taxon>
        <taxon>Eutheria</taxon>
        <taxon>Euarchontoglires</taxon>
        <taxon>Glires</taxon>
        <taxon>Rodentia</taxon>
        <taxon>Myomorpha</taxon>
        <taxon>Muroidea</taxon>
        <taxon>Cricetidae</taxon>
        <taxon>Arvicolinae</taxon>
        <taxon>Myodes</taxon>
    </lineage>
</organism>
<dbReference type="EMBL" id="JBBHLL010000358">
    <property type="protein sequence ID" value="KAK7804940.1"/>
    <property type="molecule type" value="Genomic_DNA"/>
</dbReference>
<name>A0AAW0HSL1_MYOGA</name>
<proteinExistence type="predicted"/>
<sequence length="55" mass="6813">MEAIKSWILQHKRSYFNRLLHPIETLPKFFRALTNYELCVYNLILFFTYIKYLVI</sequence>
<reference evidence="1 2" key="1">
    <citation type="journal article" date="2023" name="bioRxiv">
        <title>Conserved and derived expression patterns and positive selection on dental genes reveal complex evolutionary context of ever-growing rodent molars.</title>
        <authorList>
            <person name="Calamari Z.T."/>
            <person name="Song A."/>
            <person name="Cohen E."/>
            <person name="Akter M."/>
            <person name="Roy R.D."/>
            <person name="Hallikas O."/>
            <person name="Christensen M.M."/>
            <person name="Li P."/>
            <person name="Marangoni P."/>
            <person name="Jernvall J."/>
            <person name="Klein O.D."/>
        </authorList>
    </citation>
    <scope>NUCLEOTIDE SEQUENCE [LARGE SCALE GENOMIC DNA]</scope>
    <source>
        <strain evidence="1">V071</strain>
    </source>
</reference>
<evidence type="ECO:0000313" key="1">
    <source>
        <dbReference type="EMBL" id="KAK7804940.1"/>
    </source>
</evidence>